<dbReference type="GO" id="GO:0009055">
    <property type="term" value="F:electron transfer activity"/>
    <property type="evidence" value="ECO:0007669"/>
    <property type="project" value="InterPro"/>
</dbReference>
<feature type="domain" description="Cytochrome C Planctomycete-type" evidence="4">
    <location>
        <begin position="62"/>
        <end position="119"/>
    </location>
</feature>
<evidence type="ECO:0000256" key="1">
    <source>
        <dbReference type="SAM" id="SignalP"/>
    </source>
</evidence>
<dbReference type="Pfam" id="PF07635">
    <property type="entry name" value="PSCyt1"/>
    <property type="match status" value="1"/>
</dbReference>
<dbReference type="InterPro" id="IPR036909">
    <property type="entry name" value="Cyt_c-like_dom_sf"/>
</dbReference>
<organism evidence="5 6">
    <name type="scientific">Lacipirellula parvula</name>
    <dbReference type="NCBI Taxonomy" id="2650471"/>
    <lineage>
        <taxon>Bacteria</taxon>
        <taxon>Pseudomonadati</taxon>
        <taxon>Planctomycetota</taxon>
        <taxon>Planctomycetia</taxon>
        <taxon>Pirellulales</taxon>
        <taxon>Lacipirellulaceae</taxon>
        <taxon>Lacipirellula</taxon>
    </lineage>
</organism>
<dbReference type="PANTHER" id="PTHR35889">
    <property type="entry name" value="CYCLOINULO-OLIGOSACCHARIDE FRUCTANOTRANSFERASE-RELATED"/>
    <property type="match status" value="1"/>
</dbReference>
<feature type="signal peptide" evidence="1">
    <location>
        <begin position="1"/>
        <end position="29"/>
    </location>
</feature>
<dbReference type="SUPFAM" id="SSF46626">
    <property type="entry name" value="Cytochrome c"/>
    <property type="match status" value="1"/>
</dbReference>
<dbReference type="InterPro" id="IPR022655">
    <property type="entry name" value="DUF1553"/>
</dbReference>
<proteinExistence type="predicted"/>
<keyword evidence="6" id="KW-1185">Reference proteome</keyword>
<evidence type="ECO:0008006" key="7">
    <source>
        <dbReference type="Google" id="ProtNLM"/>
    </source>
</evidence>
<dbReference type="GO" id="GO:0020037">
    <property type="term" value="F:heme binding"/>
    <property type="evidence" value="ECO:0007669"/>
    <property type="project" value="InterPro"/>
</dbReference>
<dbReference type="PANTHER" id="PTHR35889:SF3">
    <property type="entry name" value="F-BOX DOMAIN-CONTAINING PROTEIN"/>
    <property type="match status" value="1"/>
</dbReference>
<feature type="chain" id="PRO_5025048997" description="Cytochrome c domain-containing protein" evidence="1">
    <location>
        <begin position="30"/>
        <end position="984"/>
    </location>
</feature>
<evidence type="ECO:0000259" key="3">
    <source>
        <dbReference type="Pfam" id="PF07587"/>
    </source>
</evidence>
<name>A0A5K7X613_9BACT</name>
<keyword evidence="1" id="KW-0732">Signal</keyword>
<reference evidence="6" key="1">
    <citation type="submission" date="2019-10" db="EMBL/GenBank/DDBJ databases">
        <title>Lacipirellula parvula gen. nov., sp. nov., representing a lineage of planctomycetes widespread in freshwater anoxic habitats, and description of the family Lacipirellulaceae.</title>
        <authorList>
            <person name="Dedysh S.N."/>
            <person name="Kulichevskaya I.S."/>
            <person name="Beletsky A.V."/>
            <person name="Rakitin A.L."/>
            <person name="Mardanov A.V."/>
            <person name="Ivanova A.A."/>
            <person name="Saltykova V.X."/>
            <person name="Rijpstra W.I.C."/>
            <person name="Sinninghe Damste J.S."/>
            <person name="Ravin N.V."/>
        </authorList>
    </citation>
    <scope>NUCLEOTIDE SEQUENCE [LARGE SCALE GENOMIC DNA]</scope>
    <source>
        <strain evidence="6">PX69</strain>
    </source>
</reference>
<dbReference type="InterPro" id="IPR011444">
    <property type="entry name" value="DUF1549"/>
</dbReference>
<evidence type="ECO:0000313" key="5">
    <source>
        <dbReference type="EMBL" id="BBO31938.1"/>
    </source>
</evidence>
<dbReference type="KEGG" id="lpav:PLANPX_1550"/>
<evidence type="ECO:0000259" key="4">
    <source>
        <dbReference type="Pfam" id="PF07635"/>
    </source>
</evidence>
<accession>A0A5K7X613</accession>
<dbReference type="Proteomes" id="UP000326837">
    <property type="component" value="Chromosome"/>
</dbReference>
<dbReference type="Pfam" id="PF07583">
    <property type="entry name" value="PSCyt2"/>
    <property type="match status" value="1"/>
</dbReference>
<dbReference type="InterPro" id="IPR011429">
    <property type="entry name" value="Cyt_c_Planctomycete-type"/>
</dbReference>
<dbReference type="AlphaFoldDB" id="A0A5K7X613"/>
<feature type="domain" description="DUF1553" evidence="3">
    <location>
        <begin position="697"/>
        <end position="949"/>
    </location>
</feature>
<protein>
    <recommendedName>
        <fullName evidence="7">Cytochrome c domain-containing protein</fullName>
    </recommendedName>
</protein>
<dbReference type="Pfam" id="PF07587">
    <property type="entry name" value="PSD1"/>
    <property type="match status" value="1"/>
</dbReference>
<evidence type="ECO:0000313" key="6">
    <source>
        <dbReference type="Proteomes" id="UP000326837"/>
    </source>
</evidence>
<sequence>MSLQRYLRLCPAPALFLLLAIVARWPASAAELDATIAADSAFSAEQLEFFERHIRPLLATHCFECHAGEHQEGGLRLDSRSAVLAGGDSGPALDLQQPEVSLLIDAVRYGDIYQMPPTEQLPAEQVKLLEEWIAQGAPWPPEAAPTTVATKPAFDLQARKASHWAWRPIEKPPTPTDVGAAPASPIDAFLLAKLNDAKVTRAELADRGALLRRMSFDLTGLPPTPAEIREFESDPSPRARERMVDRLLASPHFGERWARHWLDVVRYAETLGHESDFPLTEAWRYRDYVIRAFNADLPYDQFVREHIAGDLLEEPRRHPTERFDESILATGFWYLGEAVHAPVDARADQATRLENQVDVFSKAFLGLTVACARCHDHKFDAISTKDYYALAGYLASSHQQVARLDPNGELEAGAARLAELQAAGREVIAAAALFSQLESELHHAAADVRGEPSEQVFADFSGGFENWFRSGWAFGSTLTEPGDWRVRASQPALLATGVAHSGRFGERLPGVLRSPTFTIEKPHLHYRVAGHHGKVRLIVDGYAMDPFTPQLFEGFTFEVDGDEFEWRSQDASRYLGHRAHLEFVDAGEGWLAVDEVCFSESKQSPSDDRSKLESMPVPDWALQSEPIAGLTSLVQSMQNIDESLPDPVAAVTIGDGSGEDLRVHIRGNHKTPGEVAPRRLLEAITADDPPNSPPSSGRLELAERMFRDDNPFVARVMVNRIWFHLMGRGLVPTVDNFGALGEPPSHPQLLDYLAARFIEEGWSIKRLIREIMLSDVYHLSTVGVPAAEIADPQNRLLHRANVRRLEGEAIRDALLCNSGRLDRTLLGPPVPIHLTPFMDGRGKPATSGPLDGAGRRSIYLEVRRNFLAPFLLAFDMPAPATCVGQRNASNVPAQALTLLNDPLVLELCDRWAERIVAEPGSTDERIRGLYFAAFGREPTPAEATAASEFVLQQSAERGSDGSDKRVWADLCHVLVNVKEFIYLR</sequence>
<evidence type="ECO:0000259" key="2">
    <source>
        <dbReference type="Pfam" id="PF07583"/>
    </source>
</evidence>
<feature type="domain" description="DUF1549" evidence="2">
    <location>
        <begin position="185"/>
        <end position="398"/>
    </location>
</feature>
<dbReference type="EMBL" id="AP021861">
    <property type="protein sequence ID" value="BBO31938.1"/>
    <property type="molecule type" value="Genomic_DNA"/>
</dbReference>
<dbReference type="RefSeq" id="WP_152097998.1">
    <property type="nucleotide sequence ID" value="NZ_AP021861.1"/>
</dbReference>
<gene>
    <name evidence="5" type="ORF">PLANPX_1550</name>
</gene>